<protein>
    <submittedName>
        <fullName evidence="2">Uncharacterized protein</fullName>
    </submittedName>
</protein>
<organism evidence="2 3">
    <name type="scientific">Parapedobacter defluvii</name>
    <dbReference type="NCBI Taxonomy" id="2045106"/>
    <lineage>
        <taxon>Bacteria</taxon>
        <taxon>Pseudomonadati</taxon>
        <taxon>Bacteroidota</taxon>
        <taxon>Sphingobacteriia</taxon>
        <taxon>Sphingobacteriales</taxon>
        <taxon>Sphingobacteriaceae</taxon>
        <taxon>Parapedobacter</taxon>
    </lineage>
</organism>
<sequence length="249" mass="29248">MGLNYFKSRKRFDFSPHPFDVGNILGLKRGYGNNHFLLKIYGLDKTEFENYYTYHLNYFLSKGQGSEKEFLSYVWYIVQKRIEHFERKDPFSSEHPRHQSNIGKLTEFQQYLDTRDKWNIRPNDVLLKEKDEKIAELQARIQDLEEQLKAHTKYGVAQKVYVEDGYLPTLIDLIQQVREVGLPNGRSLLKSDHHSPYYKLVAKYFNHGGKEIPLDTARNYFVGKGEAPIKGSQVPEDRKLFRIVPANQA</sequence>
<dbReference type="Proteomes" id="UP000597338">
    <property type="component" value="Unassembled WGS sequence"/>
</dbReference>
<evidence type="ECO:0000256" key="1">
    <source>
        <dbReference type="SAM" id="Coils"/>
    </source>
</evidence>
<gene>
    <name evidence="2" type="ORF">GCM10011386_13870</name>
</gene>
<proteinExistence type="predicted"/>
<feature type="coiled-coil region" evidence="1">
    <location>
        <begin position="127"/>
        <end position="154"/>
    </location>
</feature>
<evidence type="ECO:0000313" key="3">
    <source>
        <dbReference type="Proteomes" id="UP000597338"/>
    </source>
</evidence>
<reference evidence="3" key="1">
    <citation type="journal article" date="2019" name="Int. J. Syst. Evol. Microbiol.">
        <title>The Global Catalogue of Microorganisms (GCM) 10K type strain sequencing project: providing services to taxonomists for standard genome sequencing and annotation.</title>
        <authorList>
            <consortium name="The Broad Institute Genomics Platform"/>
            <consortium name="The Broad Institute Genome Sequencing Center for Infectious Disease"/>
            <person name="Wu L."/>
            <person name="Ma J."/>
        </authorList>
    </citation>
    <scope>NUCLEOTIDE SEQUENCE [LARGE SCALE GENOMIC DNA]</scope>
    <source>
        <strain evidence="3">CGMCC 1.15342</strain>
    </source>
</reference>
<dbReference type="RefSeq" id="WP_188748913.1">
    <property type="nucleotide sequence ID" value="NZ_BMIK01000003.1"/>
</dbReference>
<dbReference type="EMBL" id="BMIK01000003">
    <property type="protein sequence ID" value="GGC23209.1"/>
    <property type="molecule type" value="Genomic_DNA"/>
</dbReference>
<keyword evidence="1" id="KW-0175">Coiled coil</keyword>
<evidence type="ECO:0000313" key="2">
    <source>
        <dbReference type="EMBL" id="GGC23209.1"/>
    </source>
</evidence>
<comment type="caution">
    <text evidence="2">The sequence shown here is derived from an EMBL/GenBank/DDBJ whole genome shotgun (WGS) entry which is preliminary data.</text>
</comment>
<accession>A0ABQ1LIJ2</accession>
<keyword evidence="3" id="KW-1185">Reference proteome</keyword>
<name>A0ABQ1LIJ2_9SPHI</name>